<evidence type="ECO:0000256" key="16">
    <source>
        <dbReference type="ARBA" id="ARBA00023306"/>
    </source>
</evidence>
<dbReference type="HAMAP" id="MF_00037">
    <property type="entry name" value="MurB"/>
    <property type="match status" value="1"/>
</dbReference>
<evidence type="ECO:0000256" key="8">
    <source>
        <dbReference type="ARBA" id="ARBA00022490"/>
    </source>
</evidence>
<comment type="function">
    <text evidence="2 20">Cell wall formation.</text>
</comment>
<comment type="subcellular location">
    <subcellularLocation>
        <location evidence="3 20">Cytoplasm</location>
    </subcellularLocation>
</comment>
<evidence type="ECO:0000256" key="10">
    <source>
        <dbReference type="ARBA" id="ARBA00022630"/>
    </source>
</evidence>
<dbReference type="EMBL" id="AYEU01000005">
    <property type="protein sequence ID" value="ESK51731.1"/>
    <property type="molecule type" value="Genomic_DNA"/>
</dbReference>
<evidence type="ECO:0000256" key="7">
    <source>
        <dbReference type="ARBA" id="ARBA00015188"/>
    </source>
</evidence>
<gene>
    <name evidence="20" type="primary">murB</name>
    <name evidence="22" type="ORF">P255_01160</name>
</gene>
<keyword evidence="15 20" id="KW-0560">Oxidoreductase</keyword>
<dbReference type="InterPro" id="IPR006094">
    <property type="entry name" value="Oxid_FAD_bind_N"/>
</dbReference>
<keyword evidence="17 20" id="KW-0961">Cell wall biogenesis/degradation</keyword>
<organism evidence="22 23">
    <name type="scientific">Acinetobacter brisouii CIP 110357</name>
    <dbReference type="NCBI Taxonomy" id="1341683"/>
    <lineage>
        <taxon>Bacteria</taxon>
        <taxon>Pseudomonadati</taxon>
        <taxon>Pseudomonadota</taxon>
        <taxon>Gammaproteobacteria</taxon>
        <taxon>Moraxellales</taxon>
        <taxon>Moraxellaceae</taxon>
        <taxon>Acinetobacter</taxon>
    </lineage>
</organism>
<evidence type="ECO:0000256" key="14">
    <source>
        <dbReference type="ARBA" id="ARBA00022984"/>
    </source>
</evidence>
<keyword evidence="13 20" id="KW-0133">Cell shape</keyword>
<dbReference type="HOGENOM" id="CLU_035304_0_0_6"/>
<protein>
    <recommendedName>
        <fullName evidence="7 20">UDP-N-acetylenolpyruvoylglucosamine reductase</fullName>
        <ecNumber evidence="6 20">1.3.1.98</ecNumber>
    </recommendedName>
    <alternativeName>
        <fullName evidence="18 20">UDP-N-acetylmuramate dehydrogenase</fullName>
    </alternativeName>
</protein>
<evidence type="ECO:0000256" key="9">
    <source>
        <dbReference type="ARBA" id="ARBA00022618"/>
    </source>
</evidence>
<sequence length="346" mass="38519">MIQIQQAFQLQAFNTLHLQAVASHYVKVASVEALQEALDYASAQQLNVLILSGGSNILLPEYVHALIIHMDIQGIEVLAETDSHVSVHVGAGQNWHEFVLYSTAHHWFGLQNLALIPGLVGACPVQNIGAYGVEVGEFIEQVHVYDRELQQLTQLAAEQCHFSYRHSIFKEHPNRYVIVGVTFKLRKTPDLQLAYGDLRQAVGEEQTAENLQKQVIAIRQSKLPDPAEFPNVGSFFKNPLISQAQYQQLAQLYPNLPHYPQKNGAVKIAAGWLIDQAGWKGKRLGAVGMFARQALVLVNYESANLTDVQQTYRAVQAAVQQKFNIVLEPEPVLFNESGLIQSHVSV</sequence>
<dbReference type="UniPathway" id="UPA00219"/>
<evidence type="ECO:0000256" key="6">
    <source>
        <dbReference type="ARBA" id="ARBA00012518"/>
    </source>
</evidence>
<dbReference type="GO" id="GO:0071555">
    <property type="term" value="P:cell wall organization"/>
    <property type="evidence" value="ECO:0007669"/>
    <property type="project" value="UniProtKB-KW"/>
</dbReference>
<evidence type="ECO:0000256" key="18">
    <source>
        <dbReference type="ARBA" id="ARBA00031026"/>
    </source>
</evidence>
<comment type="pathway">
    <text evidence="4 20">Cell wall biogenesis; peptidoglycan biosynthesis.</text>
</comment>
<keyword evidence="10 20" id="KW-0285">Flavoprotein</keyword>
<accession>V2USY5</accession>
<dbReference type="GO" id="GO:0051301">
    <property type="term" value="P:cell division"/>
    <property type="evidence" value="ECO:0007669"/>
    <property type="project" value="UniProtKB-KW"/>
</dbReference>
<dbReference type="EC" id="1.3.1.98" evidence="6 20"/>
<name>V2USY5_9GAMM</name>
<dbReference type="NCBIfam" id="NF000755">
    <property type="entry name" value="PRK00046.1"/>
    <property type="match status" value="1"/>
</dbReference>
<feature type="active site" description="Proton donor" evidence="20">
    <location>
        <position position="234"/>
    </location>
</feature>
<reference evidence="22 23" key="1">
    <citation type="submission" date="2013-10" db="EMBL/GenBank/DDBJ databases">
        <title>The Genome Sequence of Acinetobacter brisouii CIP 110357.</title>
        <authorList>
            <consortium name="The Broad Institute Genomics Platform"/>
            <consortium name="The Broad Institute Genome Sequencing Center for Infectious Disease"/>
            <person name="Cerqueira G."/>
            <person name="Feldgarden M."/>
            <person name="Courvalin P."/>
            <person name="Grillot-Courvalin C."/>
            <person name="Clermont D."/>
            <person name="Rocha E."/>
            <person name="Yoon E.-J."/>
            <person name="Nemec A."/>
            <person name="Young S.K."/>
            <person name="Zeng Q."/>
            <person name="Gargeya S."/>
            <person name="Fitzgerald M."/>
            <person name="Abouelleil A."/>
            <person name="Alvarado L."/>
            <person name="Berlin A.M."/>
            <person name="Chapman S.B."/>
            <person name="Gainer-Dewar J."/>
            <person name="Goldberg J."/>
            <person name="Gnerre S."/>
            <person name="Griggs A."/>
            <person name="Gujja S."/>
            <person name="Hansen M."/>
            <person name="Howarth C."/>
            <person name="Imamovic A."/>
            <person name="Ireland A."/>
            <person name="Larimer J."/>
            <person name="McCowan C."/>
            <person name="Murphy C."/>
            <person name="Pearson M."/>
            <person name="Poon T.W."/>
            <person name="Priest M."/>
            <person name="Roberts A."/>
            <person name="Saif S."/>
            <person name="Shea T."/>
            <person name="Sykes S."/>
            <person name="Wortman J."/>
            <person name="Nusbaum C."/>
            <person name="Birren B."/>
        </authorList>
    </citation>
    <scope>NUCLEOTIDE SEQUENCE [LARGE SCALE GENOMIC DNA]</scope>
    <source>
        <strain evidence="22 23">CIP 110357</strain>
    </source>
</reference>
<dbReference type="PATRIC" id="fig|1341683.3.peg.1149"/>
<dbReference type="InterPro" id="IPR016166">
    <property type="entry name" value="FAD-bd_PCMH"/>
</dbReference>
<dbReference type="STRING" id="396323.VH98_03825"/>
<keyword evidence="12 20" id="KW-0521">NADP</keyword>
<keyword evidence="8 20" id="KW-0963">Cytoplasm</keyword>
<evidence type="ECO:0000256" key="5">
    <source>
        <dbReference type="ARBA" id="ARBA00010485"/>
    </source>
</evidence>
<dbReference type="Pfam" id="PF01565">
    <property type="entry name" value="FAD_binding_4"/>
    <property type="match status" value="1"/>
</dbReference>
<feature type="active site" evidence="20">
    <location>
        <position position="330"/>
    </location>
</feature>
<keyword evidence="16 20" id="KW-0131">Cell cycle</keyword>
<dbReference type="InterPro" id="IPR003170">
    <property type="entry name" value="MurB"/>
</dbReference>
<evidence type="ECO:0000256" key="13">
    <source>
        <dbReference type="ARBA" id="ARBA00022960"/>
    </source>
</evidence>
<dbReference type="NCBIfam" id="NF010478">
    <property type="entry name" value="PRK13903.1"/>
    <property type="match status" value="1"/>
</dbReference>
<feature type="domain" description="FAD-binding PCMH-type" evidence="21">
    <location>
        <begin position="18"/>
        <end position="188"/>
    </location>
</feature>
<proteinExistence type="inferred from homology"/>
<dbReference type="Pfam" id="PF02873">
    <property type="entry name" value="MurB_C"/>
    <property type="match status" value="1"/>
</dbReference>
<dbReference type="SUPFAM" id="SSF56194">
    <property type="entry name" value="Uridine diphospho-N-Acetylenolpyruvylglucosamine reductase, MurB, C-terminal domain"/>
    <property type="match status" value="1"/>
</dbReference>
<evidence type="ECO:0000256" key="2">
    <source>
        <dbReference type="ARBA" id="ARBA00003921"/>
    </source>
</evidence>
<dbReference type="GO" id="GO:0008360">
    <property type="term" value="P:regulation of cell shape"/>
    <property type="evidence" value="ECO:0007669"/>
    <property type="project" value="UniProtKB-KW"/>
</dbReference>
<dbReference type="GO" id="GO:0008762">
    <property type="term" value="F:UDP-N-acetylmuramate dehydrogenase activity"/>
    <property type="evidence" value="ECO:0007669"/>
    <property type="project" value="UniProtKB-UniRule"/>
</dbReference>
<keyword evidence="9 20" id="KW-0132">Cell division</keyword>
<comment type="similarity">
    <text evidence="5 20">Belongs to the MurB family.</text>
</comment>
<dbReference type="PANTHER" id="PTHR21071:SF4">
    <property type="entry name" value="UDP-N-ACETYLENOLPYRUVOYLGLUCOSAMINE REDUCTASE"/>
    <property type="match status" value="1"/>
</dbReference>
<dbReference type="InterPro" id="IPR016169">
    <property type="entry name" value="FAD-bd_PCMH_sub2"/>
</dbReference>
<comment type="cofactor">
    <cofactor evidence="1 20">
        <name>FAD</name>
        <dbReference type="ChEBI" id="CHEBI:57692"/>
    </cofactor>
</comment>
<evidence type="ECO:0000256" key="20">
    <source>
        <dbReference type="HAMAP-Rule" id="MF_00037"/>
    </source>
</evidence>
<comment type="caution">
    <text evidence="22">The sequence shown here is derived from an EMBL/GenBank/DDBJ whole genome shotgun (WGS) entry which is preliminary data.</text>
</comment>
<dbReference type="Gene3D" id="3.90.78.10">
    <property type="entry name" value="UDP-N-acetylenolpyruvoylglucosamine reductase, C-terminal domain"/>
    <property type="match status" value="1"/>
</dbReference>
<evidence type="ECO:0000256" key="4">
    <source>
        <dbReference type="ARBA" id="ARBA00004752"/>
    </source>
</evidence>
<evidence type="ECO:0000256" key="1">
    <source>
        <dbReference type="ARBA" id="ARBA00001974"/>
    </source>
</evidence>
<evidence type="ECO:0000256" key="3">
    <source>
        <dbReference type="ARBA" id="ARBA00004496"/>
    </source>
</evidence>
<keyword evidence="14 20" id="KW-0573">Peptidoglycan synthesis</keyword>
<dbReference type="PROSITE" id="PS51387">
    <property type="entry name" value="FAD_PCMH"/>
    <property type="match status" value="1"/>
</dbReference>
<evidence type="ECO:0000256" key="12">
    <source>
        <dbReference type="ARBA" id="ARBA00022857"/>
    </source>
</evidence>
<evidence type="ECO:0000313" key="23">
    <source>
        <dbReference type="Proteomes" id="UP000018418"/>
    </source>
</evidence>
<dbReference type="GO" id="GO:0009252">
    <property type="term" value="P:peptidoglycan biosynthetic process"/>
    <property type="evidence" value="ECO:0007669"/>
    <property type="project" value="UniProtKB-UniRule"/>
</dbReference>
<keyword evidence="23" id="KW-1185">Reference proteome</keyword>
<dbReference type="Gene3D" id="3.30.43.10">
    <property type="entry name" value="Uridine Diphospho-n-acetylenolpyruvylglucosamine Reductase, domain 2"/>
    <property type="match status" value="1"/>
</dbReference>
<dbReference type="Proteomes" id="UP000018418">
    <property type="component" value="Unassembled WGS sequence"/>
</dbReference>
<dbReference type="InterPro" id="IPR016167">
    <property type="entry name" value="FAD-bd_PCMH_sub1"/>
</dbReference>
<comment type="catalytic activity">
    <reaction evidence="19 20">
        <text>UDP-N-acetyl-alpha-D-muramate + NADP(+) = UDP-N-acetyl-3-O-(1-carboxyvinyl)-alpha-D-glucosamine + NADPH + H(+)</text>
        <dbReference type="Rhea" id="RHEA:12248"/>
        <dbReference type="ChEBI" id="CHEBI:15378"/>
        <dbReference type="ChEBI" id="CHEBI:57783"/>
        <dbReference type="ChEBI" id="CHEBI:58349"/>
        <dbReference type="ChEBI" id="CHEBI:68483"/>
        <dbReference type="ChEBI" id="CHEBI:70757"/>
        <dbReference type="EC" id="1.3.1.98"/>
    </reaction>
</comment>
<dbReference type="InterPro" id="IPR036318">
    <property type="entry name" value="FAD-bd_PCMH-like_sf"/>
</dbReference>
<dbReference type="GO" id="GO:0005829">
    <property type="term" value="C:cytosol"/>
    <property type="evidence" value="ECO:0007669"/>
    <property type="project" value="TreeGrafter"/>
</dbReference>
<keyword evidence="11 20" id="KW-0274">FAD</keyword>
<dbReference type="OrthoDB" id="9804753at2"/>
<dbReference type="InterPro" id="IPR036635">
    <property type="entry name" value="MurB_C_sf"/>
</dbReference>
<evidence type="ECO:0000256" key="11">
    <source>
        <dbReference type="ARBA" id="ARBA00022827"/>
    </source>
</evidence>
<evidence type="ECO:0000256" key="19">
    <source>
        <dbReference type="ARBA" id="ARBA00048914"/>
    </source>
</evidence>
<dbReference type="InterPro" id="IPR011601">
    <property type="entry name" value="MurB_C"/>
</dbReference>
<evidence type="ECO:0000256" key="15">
    <source>
        <dbReference type="ARBA" id="ARBA00023002"/>
    </source>
</evidence>
<evidence type="ECO:0000313" key="22">
    <source>
        <dbReference type="EMBL" id="ESK51731.1"/>
    </source>
</evidence>
<dbReference type="GO" id="GO:0071949">
    <property type="term" value="F:FAD binding"/>
    <property type="evidence" value="ECO:0007669"/>
    <property type="project" value="InterPro"/>
</dbReference>
<feature type="active site" evidence="20">
    <location>
        <position position="165"/>
    </location>
</feature>
<evidence type="ECO:0000256" key="17">
    <source>
        <dbReference type="ARBA" id="ARBA00023316"/>
    </source>
</evidence>
<evidence type="ECO:0000259" key="21">
    <source>
        <dbReference type="PROSITE" id="PS51387"/>
    </source>
</evidence>
<dbReference type="Gene3D" id="3.30.465.10">
    <property type="match status" value="1"/>
</dbReference>
<dbReference type="PANTHER" id="PTHR21071">
    <property type="entry name" value="UDP-N-ACETYLENOLPYRUVOYLGLUCOSAMINE REDUCTASE"/>
    <property type="match status" value="1"/>
</dbReference>
<dbReference type="NCBIfam" id="TIGR00179">
    <property type="entry name" value="murB"/>
    <property type="match status" value="1"/>
</dbReference>
<dbReference type="AlphaFoldDB" id="V2USY5"/>
<dbReference type="SUPFAM" id="SSF56176">
    <property type="entry name" value="FAD-binding/transporter-associated domain-like"/>
    <property type="match status" value="1"/>
</dbReference>